<evidence type="ECO:0000256" key="1">
    <source>
        <dbReference type="SAM" id="MobiDB-lite"/>
    </source>
</evidence>
<proteinExistence type="predicted"/>
<feature type="region of interest" description="Disordered" evidence="1">
    <location>
        <begin position="64"/>
        <end position="113"/>
    </location>
</feature>
<dbReference type="Proteomes" id="UP001221757">
    <property type="component" value="Unassembled WGS sequence"/>
</dbReference>
<feature type="compositionally biased region" description="Low complexity" evidence="1">
    <location>
        <begin position="66"/>
        <end position="81"/>
    </location>
</feature>
<name>A0AAD7DF91_MYCRO</name>
<keyword evidence="3" id="KW-1185">Reference proteome</keyword>
<evidence type="ECO:0000313" key="2">
    <source>
        <dbReference type="EMBL" id="KAJ7689906.1"/>
    </source>
</evidence>
<gene>
    <name evidence="2" type="ORF">B0H17DRAFT_1134625</name>
</gene>
<reference evidence="2" key="1">
    <citation type="submission" date="2023-03" db="EMBL/GenBank/DDBJ databases">
        <title>Massive genome expansion in bonnet fungi (Mycena s.s.) driven by repeated elements and novel gene families across ecological guilds.</title>
        <authorList>
            <consortium name="Lawrence Berkeley National Laboratory"/>
            <person name="Harder C.B."/>
            <person name="Miyauchi S."/>
            <person name="Viragh M."/>
            <person name="Kuo A."/>
            <person name="Thoen E."/>
            <person name="Andreopoulos B."/>
            <person name="Lu D."/>
            <person name="Skrede I."/>
            <person name="Drula E."/>
            <person name="Henrissat B."/>
            <person name="Morin E."/>
            <person name="Kohler A."/>
            <person name="Barry K."/>
            <person name="LaButti K."/>
            <person name="Morin E."/>
            <person name="Salamov A."/>
            <person name="Lipzen A."/>
            <person name="Mereny Z."/>
            <person name="Hegedus B."/>
            <person name="Baldrian P."/>
            <person name="Stursova M."/>
            <person name="Weitz H."/>
            <person name="Taylor A."/>
            <person name="Grigoriev I.V."/>
            <person name="Nagy L.G."/>
            <person name="Martin F."/>
            <person name="Kauserud H."/>
        </authorList>
    </citation>
    <scope>NUCLEOTIDE SEQUENCE</scope>
    <source>
        <strain evidence="2">CBHHK067</strain>
    </source>
</reference>
<dbReference type="AlphaFoldDB" id="A0AAD7DF91"/>
<evidence type="ECO:0000313" key="3">
    <source>
        <dbReference type="Proteomes" id="UP001221757"/>
    </source>
</evidence>
<protein>
    <submittedName>
        <fullName evidence="2">Uncharacterized protein</fullName>
    </submittedName>
</protein>
<accession>A0AAD7DF91</accession>
<dbReference type="EMBL" id="JARKIE010000068">
    <property type="protein sequence ID" value="KAJ7689906.1"/>
    <property type="molecule type" value="Genomic_DNA"/>
</dbReference>
<organism evidence="2 3">
    <name type="scientific">Mycena rosella</name>
    <name type="common">Pink bonnet</name>
    <name type="synonym">Agaricus rosellus</name>
    <dbReference type="NCBI Taxonomy" id="1033263"/>
    <lineage>
        <taxon>Eukaryota</taxon>
        <taxon>Fungi</taxon>
        <taxon>Dikarya</taxon>
        <taxon>Basidiomycota</taxon>
        <taxon>Agaricomycotina</taxon>
        <taxon>Agaricomycetes</taxon>
        <taxon>Agaricomycetidae</taxon>
        <taxon>Agaricales</taxon>
        <taxon>Marasmiineae</taxon>
        <taxon>Mycenaceae</taxon>
        <taxon>Mycena</taxon>
    </lineage>
</organism>
<sequence>MSAPNLDTSRAFQITRISDSVAAEKYTIRARGWRREARQDSCGKERTHSLDAVLKKRLPGACFDLSGGPPTTGKGTSAPTAYVDKDDFYQHRRRNRGRRLDRPRRSATALENGGGWPNLEAARLCVALGNGNAEYRSFFSSHL</sequence>
<comment type="caution">
    <text evidence="2">The sequence shown here is derived from an EMBL/GenBank/DDBJ whole genome shotgun (WGS) entry which is preliminary data.</text>
</comment>